<dbReference type="PROSITE" id="PS50887">
    <property type="entry name" value="GGDEF"/>
    <property type="match status" value="1"/>
</dbReference>
<comment type="caution">
    <text evidence="2">The sequence shown here is derived from an EMBL/GenBank/DDBJ whole genome shotgun (WGS) entry which is preliminary data.</text>
</comment>
<dbReference type="SMART" id="SM00267">
    <property type="entry name" value="GGDEF"/>
    <property type="match status" value="1"/>
</dbReference>
<dbReference type="Proteomes" id="UP001611415">
    <property type="component" value="Unassembled WGS sequence"/>
</dbReference>
<keyword evidence="3" id="KW-1185">Reference proteome</keyword>
<sequence length="162" mass="16902">MTDVDRCAVGAGFAGSTAALRLKHAGRSVAVLSAAIGRIDAATRVRHQSLHDPLTGLPNRTVAYRRITGALRTANRERTLPAVLPVDVDDFKVVNDSLGHAHGDVGLQRLGRLAGAVRPADTVARLGGDEFVLVCEDFGTADTATALAARITTGLALIQMLG</sequence>
<dbReference type="Gene3D" id="3.30.70.270">
    <property type="match status" value="1"/>
</dbReference>
<dbReference type="RefSeq" id="WP_357405596.1">
    <property type="nucleotide sequence ID" value="NZ_JBEYCD010000006.1"/>
</dbReference>
<dbReference type="GO" id="GO:0052621">
    <property type="term" value="F:diguanylate cyclase activity"/>
    <property type="evidence" value="ECO:0007669"/>
    <property type="project" value="UniProtKB-EC"/>
</dbReference>
<proteinExistence type="predicted"/>
<protein>
    <submittedName>
        <fullName evidence="2">Diguanylate cyclase domain-containing protein</fullName>
        <ecNumber evidence="2">2.7.7.65</ecNumber>
    </submittedName>
</protein>
<dbReference type="InterPro" id="IPR052163">
    <property type="entry name" value="DGC-Regulatory_Protein"/>
</dbReference>
<accession>A0ABW7XBG7</accession>
<dbReference type="PANTHER" id="PTHR46663">
    <property type="entry name" value="DIGUANYLATE CYCLASE DGCT-RELATED"/>
    <property type="match status" value="1"/>
</dbReference>
<dbReference type="InterPro" id="IPR036188">
    <property type="entry name" value="FAD/NAD-bd_sf"/>
</dbReference>
<reference evidence="2 3" key="1">
    <citation type="submission" date="2024-10" db="EMBL/GenBank/DDBJ databases">
        <title>The Natural Products Discovery Center: Release of the First 8490 Sequenced Strains for Exploring Actinobacteria Biosynthetic Diversity.</title>
        <authorList>
            <person name="Kalkreuter E."/>
            <person name="Kautsar S.A."/>
            <person name="Yang D."/>
            <person name="Bader C.D."/>
            <person name="Teijaro C.N."/>
            <person name="Fluegel L."/>
            <person name="Davis C.M."/>
            <person name="Simpson J.R."/>
            <person name="Lauterbach L."/>
            <person name="Steele A.D."/>
            <person name="Gui C."/>
            <person name="Meng S."/>
            <person name="Li G."/>
            <person name="Viehrig K."/>
            <person name="Ye F."/>
            <person name="Su P."/>
            <person name="Kiefer A.F."/>
            <person name="Nichols A."/>
            <person name="Cepeda A.J."/>
            <person name="Yan W."/>
            <person name="Fan B."/>
            <person name="Jiang Y."/>
            <person name="Adhikari A."/>
            <person name="Zheng C.-J."/>
            <person name="Schuster L."/>
            <person name="Cowan T.M."/>
            <person name="Smanski M.J."/>
            <person name="Chevrette M.G."/>
            <person name="De Carvalho L.P.S."/>
            <person name="Shen B."/>
        </authorList>
    </citation>
    <scope>NUCLEOTIDE SEQUENCE [LARGE SCALE GENOMIC DNA]</scope>
    <source>
        <strain evidence="2 3">NPDC019275</strain>
    </source>
</reference>
<feature type="domain" description="GGDEF" evidence="1">
    <location>
        <begin position="79"/>
        <end position="162"/>
    </location>
</feature>
<gene>
    <name evidence="2" type="ORF">ACH49W_34470</name>
</gene>
<dbReference type="CDD" id="cd01949">
    <property type="entry name" value="GGDEF"/>
    <property type="match status" value="1"/>
</dbReference>
<keyword evidence="2" id="KW-0808">Transferase</keyword>
<keyword evidence="2" id="KW-0548">Nucleotidyltransferase</keyword>
<evidence type="ECO:0000313" key="3">
    <source>
        <dbReference type="Proteomes" id="UP001611415"/>
    </source>
</evidence>
<dbReference type="EMBL" id="JBIRYO010000040">
    <property type="protein sequence ID" value="MFI2478487.1"/>
    <property type="molecule type" value="Genomic_DNA"/>
</dbReference>
<dbReference type="SUPFAM" id="SSF55073">
    <property type="entry name" value="Nucleotide cyclase"/>
    <property type="match status" value="1"/>
</dbReference>
<dbReference type="Pfam" id="PF00990">
    <property type="entry name" value="GGDEF"/>
    <property type="match status" value="1"/>
</dbReference>
<dbReference type="SUPFAM" id="SSF51905">
    <property type="entry name" value="FAD/NAD(P)-binding domain"/>
    <property type="match status" value="1"/>
</dbReference>
<evidence type="ECO:0000259" key="1">
    <source>
        <dbReference type="PROSITE" id="PS50887"/>
    </source>
</evidence>
<evidence type="ECO:0000313" key="2">
    <source>
        <dbReference type="EMBL" id="MFI2478487.1"/>
    </source>
</evidence>
<organism evidence="2 3">
    <name type="scientific">Nocardia xishanensis</name>
    <dbReference type="NCBI Taxonomy" id="238964"/>
    <lineage>
        <taxon>Bacteria</taxon>
        <taxon>Bacillati</taxon>
        <taxon>Actinomycetota</taxon>
        <taxon>Actinomycetes</taxon>
        <taxon>Mycobacteriales</taxon>
        <taxon>Nocardiaceae</taxon>
        <taxon>Nocardia</taxon>
    </lineage>
</organism>
<dbReference type="PANTHER" id="PTHR46663:SF2">
    <property type="entry name" value="GGDEF DOMAIN-CONTAINING PROTEIN"/>
    <property type="match status" value="1"/>
</dbReference>
<dbReference type="NCBIfam" id="TIGR00254">
    <property type="entry name" value="GGDEF"/>
    <property type="match status" value="1"/>
</dbReference>
<dbReference type="EC" id="2.7.7.65" evidence="2"/>
<dbReference type="InterPro" id="IPR043128">
    <property type="entry name" value="Rev_trsase/Diguanyl_cyclase"/>
</dbReference>
<name>A0ABW7XBG7_9NOCA</name>
<dbReference type="InterPro" id="IPR029787">
    <property type="entry name" value="Nucleotide_cyclase"/>
</dbReference>
<dbReference type="InterPro" id="IPR000160">
    <property type="entry name" value="GGDEF_dom"/>
</dbReference>